<sequence length="111" mass="11611">MAVPPHHFDDEPAESQPGGLLGELERRQDDVLDKLDELDAKLSEVLKGLEPGGENGTADGTKEGSGIALGRPTGDVGLQLSDLVDALEEDAAVDETAPGEADDFESADDWA</sequence>
<gene>
    <name evidence="2" type="ORF">TBK1r_61870</name>
</gene>
<feature type="compositionally biased region" description="Acidic residues" evidence="1">
    <location>
        <begin position="100"/>
        <end position="111"/>
    </location>
</feature>
<feature type="compositionally biased region" description="Basic and acidic residues" evidence="1">
    <location>
        <begin position="1"/>
        <end position="10"/>
    </location>
</feature>
<name>A0ABX5Y4X1_9BACT</name>
<feature type="region of interest" description="Disordered" evidence="1">
    <location>
        <begin position="45"/>
        <end position="75"/>
    </location>
</feature>
<dbReference type="EMBL" id="CP036432">
    <property type="protein sequence ID" value="QDV87159.1"/>
    <property type="molecule type" value="Genomic_DNA"/>
</dbReference>
<reference evidence="2 3" key="1">
    <citation type="submission" date="2019-02" db="EMBL/GenBank/DDBJ databases">
        <title>Deep-cultivation of Planctomycetes and their phenomic and genomic characterization uncovers novel biology.</title>
        <authorList>
            <person name="Wiegand S."/>
            <person name="Jogler M."/>
            <person name="Boedeker C."/>
            <person name="Pinto D."/>
            <person name="Vollmers J."/>
            <person name="Rivas-Marin E."/>
            <person name="Kohn T."/>
            <person name="Peeters S.H."/>
            <person name="Heuer A."/>
            <person name="Rast P."/>
            <person name="Oberbeckmann S."/>
            <person name="Bunk B."/>
            <person name="Jeske O."/>
            <person name="Meyerdierks A."/>
            <person name="Storesund J.E."/>
            <person name="Kallscheuer N."/>
            <person name="Luecker S."/>
            <person name="Lage O.M."/>
            <person name="Pohl T."/>
            <person name="Merkel B.J."/>
            <person name="Hornburger P."/>
            <person name="Mueller R.-W."/>
            <person name="Bruemmer F."/>
            <person name="Labrenz M."/>
            <person name="Spormann A.M."/>
            <person name="Op den Camp H."/>
            <person name="Overmann J."/>
            <person name="Amann R."/>
            <person name="Jetten M.S.M."/>
            <person name="Mascher T."/>
            <person name="Medema M.H."/>
            <person name="Devos D.P."/>
            <person name="Kaster A.-K."/>
            <person name="Ovreas L."/>
            <person name="Rohde M."/>
            <person name="Galperin M.Y."/>
            <person name="Jogler C."/>
        </authorList>
    </citation>
    <scope>NUCLEOTIDE SEQUENCE [LARGE SCALE GENOMIC DNA]</scope>
    <source>
        <strain evidence="2 3">TBK1r</strain>
    </source>
</reference>
<evidence type="ECO:0000256" key="1">
    <source>
        <dbReference type="SAM" id="MobiDB-lite"/>
    </source>
</evidence>
<organism evidence="2 3">
    <name type="scientific">Stieleria magnilauensis</name>
    <dbReference type="NCBI Taxonomy" id="2527963"/>
    <lineage>
        <taxon>Bacteria</taxon>
        <taxon>Pseudomonadati</taxon>
        <taxon>Planctomycetota</taxon>
        <taxon>Planctomycetia</taxon>
        <taxon>Pirellulales</taxon>
        <taxon>Pirellulaceae</taxon>
        <taxon>Stieleria</taxon>
    </lineage>
</organism>
<feature type="region of interest" description="Disordered" evidence="1">
    <location>
        <begin position="90"/>
        <end position="111"/>
    </location>
</feature>
<dbReference type="Proteomes" id="UP000318081">
    <property type="component" value="Chromosome"/>
</dbReference>
<evidence type="ECO:0000313" key="3">
    <source>
        <dbReference type="Proteomes" id="UP000318081"/>
    </source>
</evidence>
<feature type="region of interest" description="Disordered" evidence="1">
    <location>
        <begin position="1"/>
        <end position="22"/>
    </location>
</feature>
<keyword evidence="3" id="KW-1185">Reference proteome</keyword>
<evidence type="ECO:0000313" key="2">
    <source>
        <dbReference type="EMBL" id="QDV87159.1"/>
    </source>
</evidence>
<dbReference type="RefSeq" id="WP_145218684.1">
    <property type="nucleotide sequence ID" value="NZ_CP036432.1"/>
</dbReference>
<protein>
    <submittedName>
        <fullName evidence="2">Uncharacterized protein</fullName>
    </submittedName>
</protein>
<proteinExistence type="predicted"/>
<accession>A0ABX5Y4X1</accession>